<keyword evidence="9" id="KW-1185">Reference proteome</keyword>
<evidence type="ECO:0000256" key="7">
    <source>
        <dbReference type="SAM" id="MobiDB-lite"/>
    </source>
</evidence>
<dbReference type="PANTHER" id="PTHR44019:SF20">
    <property type="entry name" value="WD REPEAT-CONTAINING PROTEIN 55"/>
    <property type="match status" value="1"/>
</dbReference>
<sequence length="403" mass="44625">MPDIAVGSQVFDVAFHPAESILYTGLLNGEVNAYRYDEQGQNEHVFTVKPSKKSCRALETDADGSRLWAAGKGKGIYTIDTSTHKVIESRKNAHEAPINRIKRLLPYMLASGDDDGVIKLWDPRKPDAIRAYTQHFDFISDFLWLEDKKHLVASSGDGTLSVMDVRANKTEPFAHSEDQEDELLSIVTIKDNQKVVVGTQLGMLSIFNRKSGWGDCVDRVPGHPSSIDALCSLPSAYPSAHSTILTGSSDGLVRAVQLFPTKLLGVVADHGEFPVERIKVDRAGQGRWVASAGHEEMVKLTDLKEIFEDEDGEGAEGQEEEQEGEAFGAEEENESDEETEAPQVAEVEEKERETRSSDEEGEDSDAPRERKRKRKKEKDPLAAGRRKKGKNEVVAEPSFFADL</sequence>
<dbReference type="eggNOG" id="KOG2444">
    <property type="taxonomic scope" value="Eukaryota"/>
</dbReference>
<evidence type="ECO:0000256" key="4">
    <source>
        <dbReference type="ARBA" id="ARBA00039238"/>
    </source>
</evidence>
<evidence type="ECO:0000256" key="2">
    <source>
        <dbReference type="ARBA" id="ARBA00022574"/>
    </source>
</evidence>
<evidence type="ECO:0000256" key="5">
    <source>
        <dbReference type="ARBA" id="ARBA00039514"/>
    </source>
</evidence>
<organism evidence="8 9">
    <name type="scientific">Gloeophyllum trabeum (strain ATCC 11539 / FP-39264 / Madison 617)</name>
    <name type="common">Brown rot fungus</name>
    <dbReference type="NCBI Taxonomy" id="670483"/>
    <lineage>
        <taxon>Eukaryota</taxon>
        <taxon>Fungi</taxon>
        <taxon>Dikarya</taxon>
        <taxon>Basidiomycota</taxon>
        <taxon>Agaricomycotina</taxon>
        <taxon>Agaricomycetes</taxon>
        <taxon>Gloeophyllales</taxon>
        <taxon>Gloeophyllaceae</taxon>
        <taxon>Gloeophyllum</taxon>
    </lineage>
</organism>
<protein>
    <recommendedName>
        <fullName evidence="4">WD repeat-containing protein JIP5</fullName>
    </recommendedName>
    <alternativeName>
        <fullName evidence="5">WD repeat-containing protein jip5</fullName>
    </alternativeName>
</protein>
<name>S7PWF5_GLOTA</name>
<gene>
    <name evidence="8" type="ORF">GLOTRDRAFT_65441</name>
</gene>
<evidence type="ECO:0000313" key="9">
    <source>
        <dbReference type="Proteomes" id="UP000030669"/>
    </source>
</evidence>
<feature type="compositionally biased region" description="Basic and acidic residues" evidence="7">
    <location>
        <begin position="347"/>
        <end position="358"/>
    </location>
</feature>
<dbReference type="HOGENOM" id="CLU_035848_2_1_1"/>
<dbReference type="RefSeq" id="XP_007869740.1">
    <property type="nucleotide sequence ID" value="XM_007871549.1"/>
</dbReference>
<dbReference type="EMBL" id="KB469309">
    <property type="protein sequence ID" value="EPQ51853.1"/>
    <property type="molecule type" value="Genomic_DNA"/>
</dbReference>
<dbReference type="SUPFAM" id="SSF50978">
    <property type="entry name" value="WD40 repeat-like"/>
    <property type="match status" value="1"/>
</dbReference>
<evidence type="ECO:0000256" key="1">
    <source>
        <dbReference type="ARBA" id="ARBA00007625"/>
    </source>
</evidence>
<evidence type="ECO:0000256" key="6">
    <source>
        <dbReference type="PROSITE-ProRule" id="PRU00221"/>
    </source>
</evidence>
<dbReference type="KEGG" id="gtr:GLOTRDRAFT_65441"/>
<reference evidence="8 9" key="1">
    <citation type="journal article" date="2012" name="Science">
        <title>The Paleozoic origin of enzymatic lignin decomposition reconstructed from 31 fungal genomes.</title>
        <authorList>
            <person name="Floudas D."/>
            <person name="Binder M."/>
            <person name="Riley R."/>
            <person name="Barry K."/>
            <person name="Blanchette R.A."/>
            <person name="Henrissat B."/>
            <person name="Martinez A.T."/>
            <person name="Otillar R."/>
            <person name="Spatafora J.W."/>
            <person name="Yadav J.S."/>
            <person name="Aerts A."/>
            <person name="Benoit I."/>
            <person name="Boyd A."/>
            <person name="Carlson A."/>
            <person name="Copeland A."/>
            <person name="Coutinho P.M."/>
            <person name="de Vries R.P."/>
            <person name="Ferreira P."/>
            <person name="Findley K."/>
            <person name="Foster B."/>
            <person name="Gaskell J."/>
            <person name="Glotzer D."/>
            <person name="Gorecki P."/>
            <person name="Heitman J."/>
            <person name="Hesse C."/>
            <person name="Hori C."/>
            <person name="Igarashi K."/>
            <person name="Jurgens J.A."/>
            <person name="Kallen N."/>
            <person name="Kersten P."/>
            <person name="Kohler A."/>
            <person name="Kuees U."/>
            <person name="Kumar T.K.A."/>
            <person name="Kuo A."/>
            <person name="LaButti K."/>
            <person name="Larrondo L.F."/>
            <person name="Lindquist E."/>
            <person name="Ling A."/>
            <person name="Lombard V."/>
            <person name="Lucas S."/>
            <person name="Lundell T."/>
            <person name="Martin R."/>
            <person name="McLaughlin D.J."/>
            <person name="Morgenstern I."/>
            <person name="Morin E."/>
            <person name="Murat C."/>
            <person name="Nagy L.G."/>
            <person name="Nolan M."/>
            <person name="Ohm R.A."/>
            <person name="Patyshakuliyeva A."/>
            <person name="Rokas A."/>
            <person name="Ruiz-Duenas F.J."/>
            <person name="Sabat G."/>
            <person name="Salamov A."/>
            <person name="Samejima M."/>
            <person name="Schmutz J."/>
            <person name="Slot J.C."/>
            <person name="St John F."/>
            <person name="Stenlid J."/>
            <person name="Sun H."/>
            <person name="Sun S."/>
            <person name="Syed K."/>
            <person name="Tsang A."/>
            <person name="Wiebenga A."/>
            <person name="Young D."/>
            <person name="Pisabarro A."/>
            <person name="Eastwood D.C."/>
            <person name="Martin F."/>
            <person name="Cullen D."/>
            <person name="Grigoriev I.V."/>
            <person name="Hibbett D.S."/>
        </authorList>
    </citation>
    <scope>NUCLEOTIDE SEQUENCE [LARGE SCALE GENOMIC DNA]</scope>
    <source>
        <strain evidence="8 9">ATCC 11539</strain>
    </source>
</reference>
<proteinExistence type="inferred from homology"/>
<keyword evidence="2 6" id="KW-0853">WD repeat</keyword>
<dbReference type="GeneID" id="19307657"/>
<dbReference type="Pfam" id="PF24796">
    <property type="entry name" value="WDR55"/>
    <property type="match status" value="1"/>
</dbReference>
<dbReference type="Gene3D" id="2.130.10.10">
    <property type="entry name" value="YVTN repeat-like/Quinoprotein amine dehydrogenase"/>
    <property type="match status" value="2"/>
</dbReference>
<accession>S7PWF5</accession>
<dbReference type="OrthoDB" id="2288928at2759"/>
<comment type="similarity">
    <text evidence="1">Belongs to the WD repeat WDR55 family.</text>
</comment>
<dbReference type="InterPro" id="IPR001680">
    <property type="entry name" value="WD40_rpt"/>
</dbReference>
<feature type="compositionally biased region" description="Acidic residues" evidence="7">
    <location>
        <begin position="311"/>
        <end position="340"/>
    </location>
</feature>
<dbReference type="OMA" id="QAIHPTE"/>
<evidence type="ECO:0000313" key="8">
    <source>
        <dbReference type="EMBL" id="EPQ51853.1"/>
    </source>
</evidence>
<dbReference type="AlphaFoldDB" id="S7PWF5"/>
<dbReference type="InterPro" id="IPR050505">
    <property type="entry name" value="WDR55/POC1"/>
</dbReference>
<feature type="repeat" description="WD" evidence="6">
    <location>
        <begin position="108"/>
        <end position="131"/>
    </location>
</feature>
<dbReference type="Proteomes" id="UP000030669">
    <property type="component" value="Unassembled WGS sequence"/>
</dbReference>
<keyword evidence="3" id="KW-0677">Repeat</keyword>
<dbReference type="PANTHER" id="PTHR44019">
    <property type="entry name" value="WD REPEAT-CONTAINING PROTEIN 55"/>
    <property type="match status" value="1"/>
</dbReference>
<dbReference type="PROSITE" id="PS50082">
    <property type="entry name" value="WD_REPEATS_2"/>
    <property type="match status" value="1"/>
</dbReference>
<dbReference type="InterPro" id="IPR036322">
    <property type="entry name" value="WD40_repeat_dom_sf"/>
</dbReference>
<dbReference type="SMART" id="SM00320">
    <property type="entry name" value="WD40"/>
    <property type="match status" value="5"/>
</dbReference>
<dbReference type="STRING" id="670483.S7PWF5"/>
<feature type="region of interest" description="Disordered" evidence="7">
    <location>
        <begin position="311"/>
        <end position="403"/>
    </location>
</feature>
<dbReference type="InterPro" id="IPR015943">
    <property type="entry name" value="WD40/YVTN_repeat-like_dom_sf"/>
</dbReference>
<evidence type="ECO:0000256" key="3">
    <source>
        <dbReference type="ARBA" id="ARBA00022737"/>
    </source>
</evidence>